<evidence type="ECO:0000256" key="4">
    <source>
        <dbReference type="ARBA" id="ARBA00022795"/>
    </source>
</evidence>
<evidence type="ECO:0000256" key="2">
    <source>
        <dbReference type="ARBA" id="ARBA00006602"/>
    </source>
</evidence>
<dbReference type="OrthoDB" id="1805933at2"/>
<dbReference type="GO" id="GO:0015031">
    <property type="term" value="P:protein transport"/>
    <property type="evidence" value="ECO:0007669"/>
    <property type="project" value="UniProtKB-KW"/>
</dbReference>
<dbReference type="PANTHER" id="PTHR34982">
    <property type="entry name" value="YOP PROTEINS TRANSLOCATION PROTEIN L"/>
    <property type="match status" value="1"/>
</dbReference>
<dbReference type="EMBL" id="RKRE01000003">
    <property type="protein sequence ID" value="RPF42918.1"/>
    <property type="molecule type" value="Genomic_DNA"/>
</dbReference>
<dbReference type="RefSeq" id="WP_123931634.1">
    <property type="nucleotide sequence ID" value="NZ_RKRE01000003.1"/>
</dbReference>
<keyword evidence="6" id="KW-1006">Bacterial flagellum protein export</keyword>
<keyword evidence="5" id="KW-0653">Protein transport</keyword>
<keyword evidence="3" id="KW-0813">Transport</keyword>
<comment type="similarity">
    <text evidence="2">Belongs to the FliH family.</text>
</comment>
<dbReference type="AlphaFoldDB" id="A0A3N5B0C5"/>
<dbReference type="GO" id="GO:0005829">
    <property type="term" value="C:cytosol"/>
    <property type="evidence" value="ECO:0007669"/>
    <property type="project" value="TreeGrafter"/>
</dbReference>
<organism evidence="9 10">
    <name type="scientific">Thermodesulfitimonas autotrophica</name>
    <dbReference type="NCBI Taxonomy" id="1894989"/>
    <lineage>
        <taxon>Bacteria</taxon>
        <taxon>Bacillati</taxon>
        <taxon>Bacillota</taxon>
        <taxon>Clostridia</taxon>
        <taxon>Thermoanaerobacterales</taxon>
        <taxon>Thermoanaerobacteraceae</taxon>
        <taxon>Thermodesulfitimonas</taxon>
    </lineage>
</organism>
<keyword evidence="4" id="KW-1005">Bacterial flagellum biogenesis</keyword>
<evidence type="ECO:0000256" key="1">
    <source>
        <dbReference type="ARBA" id="ARBA00003041"/>
    </source>
</evidence>
<keyword evidence="10" id="KW-1185">Reference proteome</keyword>
<sequence>MPSSYSRRVLKGVTLDGSAYRRLALRELKVAAAGNPGSQETRAGEDRASAADAAARIVAAAREEAARIREQAYREGFEAGFRDGVARGEESAREVMERARAVLAAAEAERTATINRLEKEILELAQEIARRIVAVELKTNQEVVLAITKEALTLVRDRPHVLVLVHPDDLAICQQARQQFEALLPDNAVLRILPDLRVERGGCIVDTGEGVVDATLASRWAMLLEELKG</sequence>
<reference evidence="9 10" key="1">
    <citation type="submission" date="2018-11" db="EMBL/GenBank/DDBJ databases">
        <title>Genomic Encyclopedia of Type Strains, Phase IV (KMG-IV): sequencing the most valuable type-strain genomes for metagenomic binning, comparative biology and taxonomic classification.</title>
        <authorList>
            <person name="Goeker M."/>
        </authorList>
    </citation>
    <scope>NUCLEOTIDE SEQUENCE [LARGE SCALE GENOMIC DNA]</scope>
    <source>
        <strain evidence="9 10">DSM 102936</strain>
    </source>
</reference>
<dbReference type="GO" id="GO:0044781">
    <property type="term" value="P:bacterial-type flagellum organization"/>
    <property type="evidence" value="ECO:0007669"/>
    <property type="project" value="UniProtKB-KW"/>
</dbReference>
<dbReference type="Pfam" id="PF02108">
    <property type="entry name" value="FliH"/>
    <property type="match status" value="1"/>
</dbReference>
<evidence type="ECO:0000259" key="8">
    <source>
        <dbReference type="Pfam" id="PF02108"/>
    </source>
</evidence>
<keyword evidence="9" id="KW-0969">Cilium</keyword>
<dbReference type="PANTHER" id="PTHR34982:SF1">
    <property type="entry name" value="FLAGELLAR ASSEMBLY PROTEIN FLIH"/>
    <property type="match status" value="1"/>
</dbReference>
<evidence type="ECO:0000313" key="9">
    <source>
        <dbReference type="EMBL" id="RPF42918.1"/>
    </source>
</evidence>
<dbReference type="Proteomes" id="UP000282654">
    <property type="component" value="Unassembled WGS sequence"/>
</dbReference>
<evidence type="ECO:0000256" key="3">
    <source>
        <dbReference type="ARBA" id="ARBA00022448"/>
    </source>
</evidence>
<evidence type="ECO:0000256" key="6">
    <source>
        <dbReference type="ARBA" id="ARBA00023225"/>
    </source>
</evidence>
<comment type="function">
    <text evidence="1">Needed for flagellar regrowth and assembly.</text>
</comment>
<keyword evidence="9" id="KW-0966">Cell projection</keyword>
<evidence type="ECO:0000313" key="10">
    <source>
        <dbReference type="Proteomes" id="UP000282654"/>
    </source>
</evidence>
<proteinExistence type="inferred from homology"/>
<comment type="caution">
    <text evidence="9">The sequence shown here is derived from an EMBL/GenBank/DDBJ whole genome shotgun (WGS) entry which is preliminary data.</text>
</comment>
<name>A0A3N5B0C5_9THEO</name>
<gene>
    <name evidence="9" type="ORF">EDD75_2033</name>
</gene>
<protein>
    <submittedName>
        <fullName evidence="9">Flagellar assembly protein FliH</fullName>
    </submittedName>
</protein>
<keyword evidence="7" id="KW-0175">Coiled coil</keyword>
<dbReference type="InterPro" id="IPR018035">
    <property type="entry name" value="Flagellar_FliH/T3SS_HrpE"/>
</dbReference>
<keyword evidence="9" id="KW-0282">Flagellum</keyword>
<dbReference type="SUPFAM" id="SSF160527">
    <property type="entry name" value="V-type ATPase subunit E-like"/>
    <property type="match status" value="1"/>
</dbReference>
<evidence type="ECO:0000256" key="5">
    <source>
        <dbReference type="ARBA" id="ARBA00022927"/>
    </source>
</evidence>
<evidence type="ECO:0000256" key="7">
    <source>
        <dbReference type="SAM" id="Coils"/>
    </source>
</evidence>
<accession>A0A3N5B0C5</accession>
<dbReference type="InterPro" id="IPR051472">
    <property type="entry name" value="T3SS_Stator/FliH"/>
</dbReference>
<feature type="coiled-coil region" evidence="7">
    <location>
        <begin position="51"/>
        <end position="127"/>
    </location>
</feature>
<feature type="domain" description="Flagellar assembly protein FliH/Type III secretion system HrpE" evidence="8">
    <location>
        <begin position="94"/>
        <end position="221"/>
    </location>
</feature>